<feature type="domain" description="F-box" evidence="1">
    <location>
        <begin position="6"/>
        <end position="54"/>
    </location>
</feature>
<evidence type="ECO:0000313" key="2">
    <source>
        <dbReference type="EMBL" id="KAL3824597.1"/>
    </source>
</evidence>
<dbReference type="SMART" id="SM00256">
    <property type="entry name" value="FBOX"/>
    <property type="match status" value="1"/>
</dbReference>
<evidence type="ECO:0000259" key="1">
    <source>
        <dbReference type="PROSITE" id="PS50181"/>
    </source>
</evidence>
<dbReference type="Gene3D" id="1.20.1280.50">
    <property type="match status" value="1"/>
</dbReference>
<gene>
    <name evidence="2" type="ORF">ACJIZ3_020626</name>
</gene>
<dbReference type="PANTHER" id="PTHR31672">
    <property type="entry name" value="BNACNNG10540D PROTEIN"/>
    <property type="match status" value="1"/>
</dbReference>
<dbReference type="PANTHER" id="PTHR31672:SF13">
    <property type="entry name" value="F-BOX PROTEIN CPR30-LIKE"/>
    <property type="match status" value="1"/>
</dbReference>
<dbReference type="InterPro" id="IPR017451">
    <property type="entry name" value="F-box-assoc_interact_dom"/>
</dbReference>
<dbReference type="Pfam" id="PF07734">
    <property type="entry name" value="FBA_1"/>
    <property type="match status" value="1"/>
</dbReference>
<dbReference type="InterPro" id="IPR006527">
    <property type="entry name" value="F-box-assoc_dom_typ1"/>
</dbReference>
<dbReference type="EMBL" id="JBJXBP010000006">
    <property type="protein sequence ID" value="KAL3824597.1"/>
    <property type="molecule type" value="Genomic_DNA"/>
</dbReference>
<dbReference type="PROSITE" id="PS50181">
    <property type="entry name" value="FBOX"/>
    <property type="match status" value="1"/>
</dbReference>
<accession>A0ABD3SJ57</accession>
<dbReference type="CDD" id="cd22157">
    <property type="entry name" value="F-box_AtFBW1-like"/>
    <property type="match status" value="1"/>
</dbReference>
<dbReference type="AlphaFoldDB" id="A0ABD3SJ57"/>
<organism evidence="2 3">
    <name type="scientific">Penstemon smallii</name>
    <dbReference type="NCBI Taxonomy" id="265156"/>
    <lineage>
        <taxon>Eukaryota</taxon>
        <taxon>Viridiplantae</taxon>
        <taxon>Streptophyta</taxon>
        <taxon>Embryophyta</taxon>
        <taxon>Tracheophyta</taxon>
        <taxon>Spermatophyta</taxon>
        <taxon>Magnoliopsida</taxon>
        <taxon>eudicotyledons</taxon>
        <taxon>Gunneridae</taxon>
        <taxon>Pentapetalae</taxon>
        <taxon>asterids</taxon>
        <taxon>lamiids</taxon>
        <taxon>Lamiales</taxon>
        <taxon>Plantaginaceae</taxon>
        <taxon>Cheloneae</taxon>
        <taxon>Penstemon</taxon>
    </lineage>
</organism>
<dbReference type="NCBIfam" id="TIGR01640">
    <property type="entry name" value="F_box_assoc_1"/>
    <property type="match status" value="1"/>
</dbReference>
<name>A0ABD3SJ57_9LAMI</name>
<dbReference type="Pfam" id="PF00646">
    <property type="entry name" value="F-box"/>
    <property type="match status" value="1"/>
</dbReference>
<protein>
    <recommendedName>
        <fullName evidence="1">F-box domain-containing protein</fullName>
    </recommendedName>
</protein>
<keyword evidence="3" id="KW-1185">Reference proteome</keyword>
<dbReference type="SUPFAM" id="SSF81383">
    <property type="entry name" value="F-box domain"/>
    <property type="match status" value="1"/>
</dbReference>
<sequence length="385" mass="43441">MFNTLFGEMSDIPPDLHPKILSRVFAVSLLRFRCVCKEWLRIIDDPNFTKWHLRLQTEEGQGQLIFCNRPGNKLYTLSLDSLNYSHTPIRMVVALSLKILPRGGASHIPTLPVPACNGLILISRHVGDVWAVWNPFTREAHVLPSYTTFSLAEGGNPFCYGFGYDSVADDYKVVKITKYYDQTDSVFKFETLVYSVKSNSWGRVKDCPYFPLFGVPGVFVNGALHWICLLYRGEDELLILALELATLDYHLLSPPSMVSKPGWCLNASAGYLLLTCYNSVYRLDDYGGENSWTKLLSFSGMGLGEVRPIAYLKSREEVLLQRYADEYFWFDIKKKSPTRVSISGDVSSSQICMGSLVRLNNSGGIDGSNSAKETALWKRNMSIDR</sequence>
<comment type="caution">
    <text evidence="2">The sequence shown here is derived from an EMBL/GenBank/DDBJ whole genome shotgun (WGS) entry which is preliminary data.</text>
</comment>
<reference evidence="2 3" key="1">
    <citation type="submission" date="2024-12" db="EMBL/GenBank/DDBJ databases">
        <title>The unique morphological basis and parallel evolutionary history of personate flowers in Penstemon.</title>
        <authorList>
            <person name="Depatie T.H."/>
            <person name="Wessinger C.A."/>
        </authorList>
    </citation>
    <scope>NUCLEOTIDE SEQUENCE [LARGE SCALE GENOMIC DNA]</scope>
    <source>
        <strain evidence="2">WTNN_2</strain>
        <tissue evidence="2">Leaf</tissue>
    </source>
</reference>
<dbReference type="Proteomes" id="UP001634393">
    <property type="component" value="Unassembled WGS sequence"/>
</dbReference>
<dbReference type="InterPro" id="IPR036047">
    <property type="entry name" value="F-box-like_dom_sf"/>
</dbReference>
<proteinExistence type="predicted"/>
<evidence type="ECO:0000313" key="3">
    <source>
        <dbReference type="Proteomes" id="UP001634393"/>
    </source>
</evidence>
<dbReference type="InterPro" id="IPR050796">
    <property type="entry name" value="SCF_F-box_component"/>
</dbReference>
<dbReference type="InterPro" id="IPR001810">
    <property type="entry name" value="F-box_dom"/>
</dbReference>